<evidence type="ECO:0000256" key="1">
    <source>
        <dbReference type="SAM" id="Phobius"/>
    </source>
</evidence>
<name>A0A7Y0DWB3_9GAMM</name>
<keyword evidence="1" id="KW-0472">Membrane</keyword>
<keyword evidence="3" id="KW-1185">Reference proteome</keyword>
<dbReference type="Proteomes" id="UP000570493">
    <property type="component" value="Unassembled WGS sequence"/>
</dbReference>
<protein>
    <submittedName>
        <fullName evidence="2">Uncharacterized protein</fullName>
    </submittedName>
</protein>
<dbReference type="RefSeq" id="WP_169021665.1">
    <property type="nucleotide sequence ID" value="NZ_JABBMT010000066.1"/>
</dbReference>
<feature type="transmembrane region" description="Helical" evidence="1">
    <location>
        <begin position="43"/>
        <end position="71"/>
    </location>
</feature>
<sequence length="177" mass="20044">MLDAYHLLFGHSVSKKKKDKPSRIFNWIKIIPSSLKKLFVYPFFALIGLIIYMVFVSTLLWVIWGVLSVFFSAGQSYGAKLIGDGVCRPFDEVKKGEYSKVPGCTVYIDAYGNYLQGRIVYTGKKEFVFVTNTESIVFDEKGKHLACSPRYDLDKSADKQLKHHCSAPLAILNKSDK</sequence>
<gene>
    <name evidence="2" type="ORF">HHO47_18735</name>
</gene>
<reference evidence="2" key="1">
    <citation type="submission" date="2020-04" db="EMBL/GenBank/DDBJ databases">
        <title>Genome Sequencing for Pseudoaltermonas arctica.</title>
        <authorList>
            <person name="Elkins N.S."/>
        </authorList>
    </citation>
    <scope>NUCLEOTIDE SEQUENCE [LARGE SCALE GENOMIC DNA]</scope>
    <source>
        <strain evidence="2">NEC-BIFX-2020_0012</strain>
    </source>
</reference>
<comment type="caution">
    <text evidence="2">The sequence shown here is derived from an EMBL/GenBank/DDBJ whole genome shotgun (WGS) entry which is preliminary data.</text>
</comment>
<accession>A0A7Y0DWB3</accession>
<proteinExistence type="predicted"/>
<keyword evidence="1" id="KW-1133">Transmembrane helix</keyword>
<evidence type="ECO:0000313" key="2">
    <source>
        <dbReference type="EMBL" id="NMM42777.1"/>
    </source>
</evidence>
<dbReference type="AlphaFoldDB" id="A0A7Y0DWB3"/>
<evidence type="ECO:0000313" key="3">
    <source>
        <dbReference type="Proteomes" id="UP000570493"/>
    </source>
</evidence>
<organism evidence="2 3">
    <name type="scientific">Pseudoalteromonas arctica</name>
    <dbReference type="NCBI Taxonomy" id="394751"/>
    <lineage>
        <taxon>Bacteria</taxon>
        <taxon>Pseudomonadati</taxon>
        <taxon>Pseudomonadota</taxon>
        <taxon>Gammaproteobacteria</taxon>
        <taxon>Alteromonadales</taxon>
        <taxon>Pseudoalteromonadaceae</taxon>
        <taxon>Pseudoalteromonas</taxon>
    </lineage>
</organism>
<keyword evidence="1" id="KW-0812">Transmembrane</keyword>
<dbReference type="EMBL" id="JABBMT010000066">
    <property type="protein sequence ID" value="NMM42777.1"/>
    <property type="molecule type" value="Genomic_DNA"/>
</dbReference>